<dbReference type="AlphaFoldDB" id="A0A915D821"/>
<organism evidence="2 3">
    <name type="scientific">Ditylenchus dipsaci</name>
    <dbReference type="NCBI Taxonomy" id="166011"/>
    <lineage>
        <taxon>Eukaryota</taxon>
        <taxon>Metazoa</taxon>
        <taxon>Ecdysozoa</taxon>
        <taxon>Nematoda</taxon>
        <taxon>Chromadorea</taxon>
        <taxon>Rhabditida</taxon>
        <taxon>Tylenchina</taxon>
        <taxon>Tylenchomorpha</taxon>
        <taxon>Sphaerularioidea</taxon>
        <taxon>Anguinidae</taxon>
        <taxon>Anguininae</taxon>
        <taxon>Ditylenchus</taxon>
    </lineage>
</organism>
<proteinExistence type="predicted"/>
<protein>
    <submittedName>
        <fullName evidence="3">Uncharacterized protein</fullName>
    </submittedName>
</protein>
<dbReference type="Proteomes" id="UP000887574">
    <property type="component" value="Unplaced"/>
</dbReference>
<evidence type="ECO:0000313" key="2">
    <source>
        <dbReference type="Proteomes" id="UP000887574"/>
    </source>
</evidence>
<feature type="region of interest" description="Disordered" evidence="1">
    <location>
        <begin position="191"/>
        <end position="234"/>
    </location>
</feature>
<reference evidence="3" key="1">
    <citation type="submission" date="2022-11" db="UniProtKB">
        <authorList>
            <consortium name="WormBaseParasite"/>
        </authorList>
    </citation>
    <scope>IDENTIFICATION</scope>
</reference>
<feature type="region of interest" description="Disordered" evidence="1">
    <location>
        <begin position="154"/>
        <end position="177"/>
    </location>
</feature>
<name>A0A915D821_9BILA</name>
<evidence type="ECO:0000256" key="1">
    <source>
        <dbReference type="SAM" id="MobiDB-lite"/>
    </source>
</evidence>
<keyword evidence="2" id="KW-1185">Reference proteome</keyword>
<feature type="region of interest" description="Disordered" evidence="1">
    <location>
        <begin position="294"/>
        <end position="383"/>
    </location>
</feature>
<feature type="compositionally biased region" description="Polar residues" evidence="1">
    <location>
        <begin position="294"/>
        <end position="313"/>
    </location>
</feature>
<accession>A0A915D821</accession>
<feature type="compositionally biased region" description="Basic and acidic residues" evidence="1">
    <location>
        <begin position="9"/>
        <end position="25"/>
    </location>
</feature>
<feature type="compositionally biased region" description="Polar residues" evidence="1">
    <location>
        <begin position="26"/>
        <end position="37"/>
    </location>
</feature>
<feature type="region of interest" description="Disordered" evidence="1">
    <location>
        <begin position="1"/>
        <end position="37"/>
    </location>
</feature>
<dbReference type="WBParaSite" id="jg17031">
    <property type="protein sequence ID" value="jg17031"/>
    <property type="gene ID" value="jg17031"/>
</dbReference>
<evidence type="ECO:0000313" key="3">
    <source>
        <dbReference type="WBParaSite" id="jg17031"/>
    </source>
</evidence>
<sequence>MSLSSGSPREAEGKDMQIKADRSKDASLSSNDANLVTNDENNFSTSVLATHSDFDANTPNAVIVASRLVDSSRCLDAAGTVSKLKSCLKSPVVKYPEKHVQFDHSIDDRSQSEQISSCSRGCGELNANAVICQKSKEASDQIEKVSRIRRLRKKFPTALPSSSSNKRSSPIQDPINVKQLLREEEGIEARKKKISPYSDSRAIRNNQPLQSPIDADIKSNARGPTKFASSSPAIKNTTNGVETFPLVLPCISSSGPFSSSAPNLQEAYNAEKKISHGLTYASLQVLLEKVSETSATPTTAGTSLTPNKMTNSPGCEEEDSKLNSNDIMKEPPASHKKRKLAGNIQEEPRRSQRIRARSQVAISAVETQKIVSGDAESRHSNDV</sequence>